<dbReference type="RefSeq" id="WP_344927960.1">
    <property type="nucleotide sequence ID" value="NZ_BAAAYK010000038.1"/>
</dbReference>
<sequence>MQDDPRPRLAGIGDEAAADLTGQLAAVRRLGWRSIELRTVDGVPLADLDEPGRRRTARQLRAAELDVVCLASRIGNWARPITAPFEDDLRELDVLAEQCRELGSRYVRIMSYPNDGLPEPEWGARARERVAKLAERAAEHDVVLLHENCAGWAATDADRALRLLAEVPSLRLLFDTGNGVEHGYHAPDLLRPLIGHVAHVHVKDATGSPGAVMYVPPGEGGSRVADCLRLLLNSGYEGAYSLEPHLVARPHDGVRADETAADRFVDAGRALERLLGRLRAPYTAAAAPGRA</sequence>
<reference evidence="3" key="1">
    <citation type="journal article" date="2019" name="Int. J. Syst. Evol. Microbiol.">
        <title>The Global Catalogue of Microorganisms (GCM) 10K type strain sequencing project: providing services to taxonomists for standard genome sequencing and annotation.</title>
        <authorList>
            <consortium name="The Broad Institute Genomics Platform"/>
            <consortium name="The Broad Institute Genome Sequencing Center for Infectious Disease"/>
            <person name="Wu L."/>
            <person name="Ma J."/>
        </authorList>
    </citation>
    <scope>NUCLEOTIDE SEQUENCE [LARGE SCALE GENOMIC DNA]</scope>
    <source>
        <strain evidence="3">JCM 9687</strain>
    </source>
</reference>
<dbReference type="Proteomes" id="UP001500483">
    <property type="component" value="Unassembled WGS sequence"/>
</dbReference>
<dbReference type="InterPro" id="IPR013022">
    <property type="entry name" value="Xyl_isomerase-like_TIM-brl"/>
</dbReference>
<accession>A0ABP6RTV9</accession>
<comment type="caution">
    <text evidence="2">The sequence shown here is derived from an EMBL/GenBank/DDBJ whole genome shotgun (WGS) entry which is preliminary data.</text>
</comment>
<keyword evidence="3" id="KW-1185">Reference proteome</keyword>
<dbReference type="Pfam" id="PF01261">
    <property type="entry name" value="AP_endonuc_2"/>
    <property type="match status" value="1"/>
</dbReference>
<evidence type="ECO:0000313" key="2">
    <source>
        <dbReference type="EMBL" id="GAA3359462.1"/>
    </source>
</evidence>
<evidence type="ECO:0000259" key="1">
    <source>
        <dbReference type="Pfam" id="PF01261"/>
    </source>
</evidence>
<dbReference type="PANTHER" id="PTHR12110">
    <property type="entry name" value="HYDROXYPYRUVATE ISOMERASE"/>
    <property type="match status" value="1"/>
</dbReference>
<gene>
    <name evidence="2" type="ORF">GCM10020366_35570</name>
</gene>
<protein>
    <recommendedName>
        <fullName evidence="1">Xylose isomerase-like TIM barrel domain-containing protein</fullName>
    </recommendedName>
</protein>
<dbReference type="SUPFAM" id="SSF51658">
    <property type="entry name" value="Xylose isomerase-like"/>
    <property type="match status" value="1"/>
</dbReference>
<organism evidence="2 3">
    <name type="scientific">Saccharopolyspora gregorii</name>
    <dbReference type="NCBI Taxonomy" id="33914"/>
    <lineage>
        <taxon>Bacteria</taxon>
        <taxon>Bacillati</taxon>
        <taxon>Actinomycetota</taxon>
        <taxon>Actinomycetes</taxon>
        <taxon>Pseudonocardiales</taxon>
        <taxon>Pseudonocardiaceae</taxon>
        <taxon>Saccharopolyspora</taxon>
    </lineage>
</organism>
<name>A0ABP6RTV9_9PSEU</name>
<evidence type="ECO:0000313" key="3">
    <source>
        <dbReference type="Proteomes" id="UP001500483"/>
    </source>
</evidence>
<feature type="domain" description="Xylose isomerase-like TIM barrel" evidence="1">
    <location>
        <begin position="24"/>
        <end position="245"/>
    </location>
</feature>
<dbReference type="EMBL" id="BAAAYK010000038">
    <property type="protein sequence ID" value="GAA3359462.1"/>
    <property type="molecule type" value="Genomic_DNA"/>
</dbReference>
<dbReference type="InterPro" id="IPR036237">
    <property type="entry name" value="Xyl_isomerase-like_sf"/>
</dbReference>
<dbReference type="InterPro" id="IPR050312">
    <property type="entry name" value="IolE/XylAMocC-like"/>
</dbReference>
<dbReference type="Gene3D" id="3.20.20.150">
    <property type="entry name" value="Divalent-metal-dependent TIM barrel enzymes"/>
    <property type="match status" value="1"/>
</dbReference>
<proteinExistence type="predicted"/>